<proteinExistence type="predicted"/>
<feature type="transmembrane region" description="Helical" evidence="4">
    <location>
        <begin position="429"/>
        <end position="450"/>
    </location>
</feature>
<dbReference type="Proteomes" id="UP000557717">
    <property type="component" value="Unassembled WGS sequence"/>
</dbReference>
<organism evidence="5 6">
    <name type="scientific">Haloferula luteola</name>
    <dbReference type="NCBI Taxonomy" id="595692"/>
    <lineage>
        <taxon>Bacteria</taxon>
        <taxon>Pseudomonadati</taxon>
        <taxon>Verrucomicrobiota</taxon>
        <taxon>Verrucomicrobiia</taxon>
        <taxon>Verrucomicrobiales</taxon>
        <taxon>Verrucomicrobiaceae</taxon>
        <taxon>Haloferula</taxon>
    </lineage>
</organism>
<dbReference type="InterPro" id="IPR005702">
    <property type="entry name" value="Wzc-like_C"/>
</dbReference>
<dbReference type="CDD" id="cd05387">
    <property type="entry name" value="BY-kinase"/>
    <property type="match status" value="1"/>
</dbReference>
<keyword evidence="2" id="KW-0067">ATP-binding</keyword>
<dbReference type="AlphaFoldDB" id="A0A840V0I9"/>
<keyword evidence="4" id="KW-1133">Transmembrane helix</keyword>
<keyword evidence="4" id="KW-0472">Membrane</keyword>
<name>A0A840V0I9_9BACT</name>
<dbReference type="InterPro" id="IPR015223">
    <property type="entry name" value="MipZ"/>
</dbReference>
<feature type="transmembrane region" description="Helical" evidence="4">
    <location>
        <begin position="41"/>
        <end position="59"/>
    </location>
</feature>
<accession>A0A840V0I9</accession>
<reference evidence="5 6" key="1">
    <citation type="submission" date="2020-08" db="EMBL/GenBank/DDBJ databases">
        <title>Genomic Encyclopedia of Type Strains, Phase IV (KMG-IV): sequencing the most valuable type-strain genomes for metagenomic binning, comparative biology and taxonomic classification.</title>
        <authorList>
            <person name="Goeker M."/>
        </authorList>
    </citation>
    <scope>NUCLEOTIDE SEQUENCE [LARGE SCALE GENOMIC DNA]</scope>
    <source>
        <strain evidence="5 6">YC6886</strain>
    </source>
</reference>
<dbReference type="PANTHER" id="PTHR32309">
    <property type="entry name" value="TYROSINE-PROTEIN KINASE"/>
    <property type="match status" value="1"/>
</dbReference>
<keyword evidence="6" id="KW-1185">Reference proteome</keyword>
<dbReference type="PANTHER" id="PTHR32309:SF31">
    <property type="entry name" value="CAPSULAR EXOPOLYSACCHARIDE FAMILY"/>
    <property type="match status" value="1"/>
</dbReference>
<dbReference type="GO" id="GO:0005524">
    <property type="term" value="F:ATP binding"/>
    <property type="evidence" value="ECO:0007669"/>
    <property type="project" value="UniProtKB-KW"/>
</dbReference>
<dbReference type="InterPro" id="IPR050445">
    <property type="entry name" value="Bact_polysacc_biosynth/exp"/>
</dbReference>
<feature type="region of interest" description="Disordered" evidence="3">
    <location>
        <begin position="1"/>
        <end position="21"/>
    </location>
</feature>
<keyword evidence="1" id="KW-0547">Nucleotide-binding</keyword>
<evidence type="ECO:0000256" key="4">
    <source>
        <dbReference type="SAM" id="Phobius"/>
    </source>
</evidence>
<gene>
    <name evidence="5" type="ORF">HNR46_001742</name>
</gene>
<dbReference type="SUPFAM" id="SSF52540">
    <property type="entry name" value="P-loop containing nucleoside triphosphate hydrolases"/>
    <property type="match status" value="1"/>
</dbReference>
<evidence type="ECO:0000313" key="5">
    <source>
        <dbReference type="EMBL" id="MBB5351505.1"/>
    </source>
</evidence>
<protein>
    <submittedName>
        <fullName evidence="5">Capsular exopolysaccharide synthesis family protein</fullName>
    </submittedName>
</protein>
<sequence length="723" mass="78321">MSSFLPGPSSTPPPSSGPGSDPAFFLPKVEVTRVGGFLKRWGWLPVVFGVLGGALAFWISGKVTKYYISHGSVYVSTEAPRISEIQAATTEESRDLEQMQSVEQGMLSNMLLMQVSDRLALAKDPSFAPKATTDAQRLEVLSHRLQVALRRGTRLIDITVEDPDPVRAQQIVTAVKEEYESLSTERQEAILQEMIEGLHAEESRLQMKMEASEGAVTAFREAHPVPGLDGEAGAASAGDEWSILAARLSEAKAERMRLEAERDAFARLDPEDPNALAGLPASGSTEEVGALVREVREKELEFARVKERYLYKHPEFKRAEAELIDTRNNLKTAMATAAEAIGNRYRIATENENKLSREVASARSQTVDVEGLRAEFSRLKQQASNDRELYDQVSRQLREAHLAGSVPASVLSWRDQPTVPEKPSRPRKALMLGVGSVLAFGFGLVIAVGLELGDTRVRGAAGVMRATGVPMLGELPVGDERSGAVVLSDPQSSLADAFRRLRVVLAPRSQDDRLHTILFATAKPGEGASFCAVNHAVSLAVEGHRTLLIDADLRTPGLSRDFLKERAGHLGLGGYLDGKATAADACVRTSVPALYLISSGEMRADAPELLSRTRFAALIEEAGNWFDRIVIDAPAVLGSPDAQILSRCADRTCLVVGREGGDRRELREAARHLRSSGGNLVGFVWNERVVARGDAPSLTVLREGLGHGSASDMIISPQSRTST</sequence>
<evidence type="ECO:0000313" key="6">
    <source>
        <dbReference type="Proteomes" id="UP000557717"/>
    </source>
</evidence>
<dbReference type="Pfam" id="PF09140">
    <property type="entry name" value="MipZ"/>
    <property type="match status" value="1"/>
</dbReference>
<dbReference type="Gene3D" id="3.40.50.300">
    <property type="entry name" value="P-loop containing nucleotide triphosphate hydrolases"/>
    <property type="match status" value="1"/>
</dbReference>
<keyword evidence="4" id="KW-0812">Transmembrane</keyword>
<dbReference type="EMBL" id="JACHFD010000007">
    <property type="protein sequence ID" value="MBB5351505.1"/>
    <property type="molecule type" value="Genomic_DNA"/>
</dbReference>
<comment type="caution">
    <text evidence="5">The sequence shown here is derived from an EMBL/GenBank/DDBJ whole genome shotgun (WGS) entry which is preliminary data.</text>
</comment>
<dbReference type="InterPro" id="IPR027417">
    <property type="entry name" value="P-loop_NTPase"/>
</dbReference>
<dbReference type="RefSeq" id="WP_184017731.1">
    <property type="nucleotide sequence ID" value="NZ_JACHFD010000007.1"/>
</dbReference>
<dbReference type="NCBIfam" id="TIGR01007">
    <property type="entry name" value="eps_fam"/>
    <property type="match status" value="1"/>
</dbReference>
<evidence type="ECO:0000256" key="3">
    <source>
        <dbReference type="SAM" id="MobiDB-lite"/>
    </source>
</evidence>
<evidence type="ECO:0000256" key="1">
    <source>
        <dbReference type="ARBA" id="ARBA00022741"/>
    </source>
</evidence>
<evidence type="ECO:0000256" key="2">
    <source>
        <dbReference type="ARBA" id="ARBA00022840"/>
    </source>
</evidence>